<accession>A0ABR1E2F8</accession>
<feature type="compositionally biased region" description="Basic and acidic residues" evidence="1">
    <location>
        <begin position="1"/>
        <end position="10"/>
    </location>
</feature>
<feature type="compositionally biased region" description="Polar residues" evidence="1">
    <location>
        <begin position="364"/>
        <end position="380"/>
    </location>
</feature>
<organism evidence="2 3">
    <name type="scientific">Necator americanus</name>
    <name type="common">Human hookworm</name>
    <dbReference type="NCBI Taxonomy" id="51031"/>
    <lineage>
        <taxon>Eukaryota</taxon>
        <taxon>Metazoa</taxon>
        <taxon>Ecdysozoa</taxon>
        <taxon>Nematoda</taxon>
        <taxon>Chromadorea</taxon>
        <taxon>Rhabditida</taxon>
        <taxon>Rhabditina</taxon>
        <taxon>Rhabditomorpha</taxon>
        <taxon>Strongyloidea</taxon>
        <taxon>Ancylostomatidae</taxon>
        <taxon>Bunostominae</taxon>
        <taxon>Necator</taxon>
    </lineage>
</organism>
<proteinExistence type="predicted"/>
<gene>
    <name evidence="2" type="primary">Necator_chrV.g19773</name>
    <name evidence="2" type="ORF">RB195_014981</name>
</gene>
<feature type="compositionally biased region" description="Polar residues" evidence="1">
    <location>
        <begin position="586"/>
        <end position="599"/>
    </location>
</feature>
<feature type="compositionally biased region" description="Polar residues" evidence="1">
    <location>
        <begin position="311"/>
        <end position="323"/>
    </location>
</feature>
<dbReference type="Proteomes" id="UP001303046">
    <property type="component" value="Unassembled WGS sequence"/>
</dbReference>
<feature type="region of interest" description="Disordered" evidence="1">
    <location>
        <begin position="1"/>
        <end position="396"/>
    </location>
</feature>
<reference evidence="2 3" key="1">
    <citation type="submission" date="2023-08" db="EMBL/GenBank/DDBJ databases">
        <title>A Necator americanus chromosomal reference genome.</title>
        <authorList>
            <person name="Ilik V."/>
            <person name="Petrzelkova K.J."/>
            <person name="Pardy F."/>
            <person name="Fuh T."/>
            <person name="Niatou-Singa F.S."/>
            <person name="Gouil Q."/>
            <person name="Baker L."/>
            <person name="Ritchie M.E."/>
            <person name="Jex A.R."/>
            <person name="Gazzola D."/>
            <person name="Li H."/>
            <person name="Toshio Fujiwara R."/>
            <person name="Zhan B."/>
            <person name="Aroian R.V."/>
            <person name="Pafco B."/>
            <person name="Schwarz E.M."/>
        </authorList>
    </citation>
    <scope>NUCLEOTIDE SEQUENCE [LARGE SCALE GENOMIC DNA]</scope>
    <source>
        <strain evidence="2 3">Aroian</strain>
        <tissue evidence="2">Whole animal</tissue>
    </source>
</reference>
<name>A0ABR1E2F8_NECAM</name>
<evidence type="ECO:0000313" key="3">
    <source>
        <dbReference type="Proteomes" id="UP001303046"/>
    </source>
</evidence>
<evidence type="ECO:0000313" key="2">
    <source>
        <dbReference type="EMBL" id="KAK6756882.1"/>
    </source>
</evidence>
<protein>
    <submittedName>
        <fullName evidence="2">Uncharacterized protein</fullName>
    </submittedName>
</protein>
<feature type="compositionally biased region" description="Low complexity" evidence="1">
    <location>
        <begin position="548"/>
        <end position="558"/>
    </location>
</feature>
<keyword evidence="3" id="KW-1185">Reference proteome</keyword>
<dbReference type="EMBL" id="JAVFWL010000005">
    <property type="protein sequence ID" value="KAK6756882.1"/>
    <property type="molecule type" value="Genomic_DNA"/>
</dbReference>
<comment type="caution">
    <text evidence="2">The sequence shown here is derived from an EMBL/GenBank/DDBJ whole genome shotgun (WGS) entry which is preliminary data.</text>
</comment>
<feature type="compositionally biased region" description="Pro residues" evidence="1">
    <location>
        <begin position="64"/>
        <end position="75"/>
    </location>
</feature>
<feature type="compositionally biased region" description="Low complexity" evidence="1">
    <location>
        <begin position="175"/>
        <end position="186"/>
    </location>
</feature>
<sequence length="599" mass="64269">MIKNYLEKLRAPGAGAPDQARPQRGGSGWPAPGPKTDRRRSGQNRTTGGQGRRLDRPNKTHSPPTGPKPQRPPPVGLNSSKNSNEKVPTRESRTGPGDGAEQGTKEGQTIVNAAAPKRPSKIDGASQEQDDVTDDQRTRHPNAYNRHSTRGVGVGARNTRHRTHHNHPDGRRGEPTPATRRTPNTTKEVSTGAQEALQAMPTQAQTGTPPGPPGGHHKPPTTPPPGAPARKPHTSKSQVLPKQRGPAPGRTKSPAQTKHHNGPTSRRVHNTEPAKHPRHINPAPPAAAARTAASKRPKKAARGREAPTPNQPRSRPQPGNTPSRPLPHHRQTTAKTHTGNQQRPKTHQPPTTTPGTRTGRKQTAPKTTTRQHAQPRPHTSPQEKVKQPGAKGLKGFSTITIFHCFTRVSRDKTAHTTEATDGAGHNQGAPSTKGEVYRTTPERHHKIHIKRGPGIQPPKITATPRAVGPGGGRQHPAQHANTSTASDEHRPNSGARQRISRRVSDGGSAPSRHGQQPAPARTGGYRHPPTGGSRGTRAGEDQHPARPPHTTAAPPRNRAPTERGAQTPMGRVPFKQRLVSRRQKGPDTTYTTQAGARPA</sequence>
<evidence type="ECO:0000256" key="1">
    <source>
        <dbReference type="SAM" id="MobiDB-lite"/>
    </source>
</evidence>
<feature type="compositionally biased region" description="Basic and acidic residues" evidence="1">
    <location>
        <begin position="83"/>
        <end position="93"/>
    </location>
</feature>
<feature type="compositionally biased region" description="Low complexity" evidence="1">
    <location>
        <begin position="348"/>
        <end position="357"/>
    </location>
</feature>
<feature type="region of interest" description="Disordered" evidence="1">
    <location>
        <begin position="413"/>
        <end position="599"/>
    </location>
</feature>